<gene>
    <name evidence="6" type="ORF">H8876_00030</name>
</gene>
<evidence type="ECO:0000313" key="6">
    <source>
        <dbReference type="EMBL" id="MBC5998413.1"/>
    </source>
</evidence>
<evidence type="ECO:0000256" key="3">
    <source>
        <dbReference type="ARBA" id="ARBA00023125"/>
    </source>
</evidence>
<keyword evidence="2" id="KW-0805">Transcription regulation</keyword>
<comment type="similarity">
    <text evidence="1">Belongs to the LysR transcriptional regulatory family.</text>
</comment>
<accession>A0A923NAD2</accession>
<dbReference type="InterPro" id="IPR036388">
    <property type="entry name" value="WH-like_DNA-bd_sf"/>
</dbReference>
<dbReference type="Pfam" id="PF00126">
    <property type="entry name" value="HTH_1"/>
    <property type="match status" value="1"/>
</dbReference>
<dbReference type="PANTHER" id="PTHR30346:SF0">
    <property type="entry name" value="HCA OPERON TRANSCRIPTIONAL ACTIVATOR HCAR"/>
    <property type="match status" value="1"/>
</dbReference>
<dbReference type="Gene3D" id="3.40.190.10">
    <property type="entry name" value="Periplasmic binding protein-like II"/>
    <property type="match status" value="2"/>
</dbReference>
<proteinExistence type="inferred from homology"/>
<keyword evidence="3" id="KW-0238">DNA-binding</keyword>
<keyword evidence="7" id="KW-1185">Reference proteome</keyword>
<dbReference type="PROSITE" id="PS50931">
    <property type="entry name" value="HTH_LYSR"/>
    <property type="match status" value="1"/>
</dbReference>
<keyword evidence="4" id="KW-0804">Transcription</keyword>
<dbReference type="FunFam" id="1.10.10.10:FF:000001">
    <property type="entry name" value="LysR family transcriptional regulator"/>
    <property type="match status" value="1"/>
</dbReference>
<sequence length="300" mass="34448">MTIQQLKYILAVAEVGSITEAAKQLFISQPSLSNSIKETEKEAGITIFIRSRTGITLTKEGTEFLGYARQVLQQMELLEDRYIADMPQKVTFGVSSQHYTFTENAFVELVKRFGQERYAFYYNETGTHQILEDVKNRVCDLGILYLSDENKTVMRKIMEENALVFTELFSAKPHVFLQKNHPQAQKEVISLHDLVPYPRLNFVQGEYESVYFSEEPFHSIPADKEIRVNDRGAIVNFMLGLNAYTISSGIFPKYLNGENIIAVPLVENETMHIGYVINEKQELSELGKIYLDELRKYAPF</sequence>
<dbReference type="Gene3D" id="1.10.10.10">
    <property type="entry name" value="Winged helix-like DNA-binding domain superfamily/Winged helix DNA-binding domain"/>
    <property type="match status" value="1"/>
</dbReference>
<evidence type="ECO:0000256" key="2">
    <source>
        <dbReference type="ARBA" id="ARBA00023015"/>
    </source>
</evidence>
<dbReference type="GO" id="GO:0032993">
    <property type="term" value="C:protein-DNA complex"/>
    <property type="evidence" value="ECO:0007669"/>
    <property type="project" value="TreeGrafter"/>
</dbReference>
<dbReference type="PANTHER" id="PTHR30346">
    <property type="entry name" value="TRANSCRIPTIONAL DUAL REGULATOR HCAR-RELATED"/>
    <property type="match status" value="1"/>
</dbReference>
<evidence type="ECO:0000259" key="5">
    <source>
        <dbReference type="PROSITE" id="PS50931"/>
    </source>
</evidence>
<feature type="domain" description="HTH lysR-type" evidence="5">
    <location>
        <begin position="1"/>
        <end position="58"/>
    </location>
</feature>
<evidence type="ECO:0000256" key="1">
    <source>
        <dbReference type="ARBA" id="ARBA00009437"/>
    </source>
</evidence>
<dbReference type="SUPFAM" id="SSF46785">
    <property type="entry name" value="Winged helix' DNA-binding domain"/>
    <property type="match status" value="1"/>
</dbReference>
<name>A0A923NAD2_9FIRM</name>
<dbReference type="GO" id="GO:0003677">
    <property type="term" value="F:DNA binding"/>
    <property type="evidence" value="ECO:0007669"/>
    <property type="project" value="UniProtKB-KW"/>
</dbReference>
<reference evidence="6" key="1">
    <citation type="submission" date="2020-08" db="EMBL/GenBank/DDBJ databases">
        <authorList>
            <person name="Liu C."/>
            <person name="Sun Q."/>
        </authorList>
    </citation>
    <scope>NUCLEOTIDE SEQUENCE</scope>
    <source>
        <strain evidence="6">BX16</strain>
    </source>
</reference>
<protein>
    <submittedName>
        <fullName evidence="6">LysR family transcriptional regulator</fullName>
    </submittedName>
</protein>
<dbReference type="InterPro" id="IPR036390">
    <property type="entry name" value="WH_DNA-bd_sf"/>
</dbReference>
<evidence type="ECO:0000256" key="4">
    <source>
        <dbReference type="ARBA" id="ARBA00023163"/>
    </source>
</evidence>
<dbReference type="EMBL" id="JACRWC010000001">
    <property type="protein sequence ID" value="MBC5998413.1"/>
    <property type="molecule type" value="Genomic_DNA"/>
</dbReference>
<dbReference type="RefSeq" id="WP_249286037.1">
    <property type="nucleotide sequence ID" value="NZ_JACRWC010000001.1"/>
</dbReference>
<dbReference type="InterPro" id="IPR005119">
    <property type="entry name" value="LysR_subst-bd"/>
</dbReference>
<dbReference type="AlphaFoldDB" id="A0A923NAD2"/>
<dbReference type="GO" id="GO:0003700">
    <property type="term" value="F:DNA-binding transcription factor activity"/>
    <property type="evidence" value="ECO:0007669"/>
    <property type="project" value="InterPro"/>
</dbReference>
<comment type="caution">
    <text evidence="6">The sequence shown here is derived from an EMBL/GenBank/DDBJ whole genome shotgun (WGS) entry which is preliminary data.</text>
</comment>
<organism evidence="6 7">
    <name type="scientific">Lentihominibacter faecis</name>
    <dbReference type="NCBI Taxonomy" id="2764712"/>
    <lineage>
        <taxon>Bacteria</taxon>
        <taxon>Bacillati</taxon>
        <taxon>Bacillota</taxon>
        <taxon>Clostridia</taxon>
        <taxon>Peptostreptococcales</taxon>
        <taxon>Anaerovoracaceae</taxon>
        <taxon>Lentihominibacter</taxon>
    </lineage>
</organism>
<dbReference type="Pfam" id="PF03466">
    <property type="entry name" value="LysR_substrate"/>
    <property type="match status" value="1"/>
</dbReference>
<dbReference type="PRINTS" id="PR00039">
    <property type="entry name" value="HTHLYSR"/>
</dbReference>
<dbReference type="Proteomes" id="UP000644115">
    <property type="component" value="Unassembled WGS sequence"/>
</dbReference>
<evidence type="ECO:0000313" key="7">
    <source>
        <dbReference type="Proteomes" id="UP000644115"/>
    </source>
</evidence>
<dbReference type="SUPFAM" id="SSF53850">
    <property type="entry name" value="Periplasmic binding protein-like II"/>
    <property type="match status" value="1"/>
</dbReference>
<dbReference type="InterPro" id="IPR000847">
    <property type="entry name" value="LysR_HTH_N"/>
</dbReference>
<dbReference type="CDD" id="cd05466">
    <property type="entry name" value="PBP2_LTTR_substrate"/>
    <property type="match status" value="1"/>
</dbReference>